<dbReference type="EMBL" id="CAFBMY010000032">
    <property type="protein sequence ID" value="CAB4920500.1"/>
    <property type="molecule type" value="Genomic_DNA"/>
</dbReference>
<dbReference type="EMBL" id="CAFAZX010000001">
    <property type="protein sequence ID" value="CAB4839264.1"/>
    <property type="molecule type" value="Genomic_DNA"/>
</dbReference>
<evidence type="ECO:0000313" key="9">
    <source>
        <dbReference type="EMBL" id="CAB4977553.1"/>
    </source>
</evidence>
<evidence type="ECO:0000313" key="6">
    <source>
        <dbReference type="EMBL" id="CAB4818260.1"/>
    </source>
</evidence>
<dbReference type="Pfam" id="PF13458">
    <property type="entry name" value="Peripla_BP_6"/>
    <property type="match status" value="1"/>
</dbReference>
<dbReference type="Gene3D" id="3.40.50.2300">
    <property type="match status" value="2"/>
</dbReference>
<accession>A0A6J6Z908</accession>
<evidence type="ECO:0000313" key="4">
    <source>
        <dbReference type="EMBL" id="CAB4693880.1"/>
    </source>
</evidence>
<evidence type="ECO:0000259" key="2">
    <source>
        <dbReference type="Pfam" id="PF13458"/>
    </source>
</evidence>
<dbReference type="InterPro" id="IPR028082">
    <property type="entry name" value="Peripla_BP_I"/>
</dbReference>
<evidence type="ECO:0000313" key="7">
    <source>
        <dbReference type="EMBL" id="CAB4839264.1"/>
    </source>
</evidence>
<dbReference type="PANTHER" id="PTHR47151">
    <property type="entry name" value="LEU/ILE/VAL-BINDING ABC TRANSPORTER SUBUNIT"/>
    <property type="match status" value="1"/>
</dbReference>
<gene>
    <name evidence="3" type="ORF">UFOPK2254_00021</name>
    <name evidence="4" type="ORF">UFOPK2646_00065</name>
    <name evidence="5" type="ORF">UFOPK2907_00531</name>
    <name evidence="6" type="ORF">UFOPK3197_00039</name>
    <name evidence="7" type="ORF">UFOPK3241_00016</name>
    <name evidence="8" type="ORF">UFOPK3707_00318</name>
    <name evidence="9" type="ORF">UFOPK3937_00545</name>
    <name evidence="10" type="ORF">UFOPK4265_00804</name>
    <name evidence="11" type="ORF">UFOPK4401_00832</name>
</gene>
<dbReference type="EMBL" id="CAFBQK010000095">
    <property type="protein sequence ID" value="CAB5052337.1"/>
    <property type="molecule type" value="Genomic_DNA"/>
</dbReference>
<evidence type="ECO:0000313" key="8">
    <source>
        <dbReference type="EMBL" id="CAB4920500.1"/>
    </source>
</evidence>
<sequence>MKKNHKAIAALGVVTLAMSIMGSPIAQSASVVTLTVSSDLPLQGGSADQSESTNNVIKLLLKQMGNKAGKYKIKFKIYDDSTAAKGSWDDAQCASNAQAHVANRTEMAVMGTYNSGCAKIIVPVLNQDPKGPMVMVSNANTNPGLTKAWNPGEPTKYYPTGFRNYFRVVTTDDFQGSAAAQFAKSQGVKSVYVLNDTQTYGQGVAQAFTTEANKIGLKVLSDGTAGEGWDAKQPNYEALFTKIKATNPDMVYIGGIFDLNGGQLVKDKVKVLGDNKTVKLMAPDGFTGYPDFLALPEADGAYLSFTGLSIDLFPKNGKAAQFQKDYFKEYGKAPTSSFSVYGGAAMQAILDAISRSNGTRKDVFQKMKSVNIPAAKSVVGTAIKFDDAGDTVYHDITILVVKNNTETTLKKISVK</sequence>
<dbReference type="PANTHER" id="PTHR47151:SF2">
    <property type="entry name" value="AMINO ACID BINDING PROTEIN"/>
    <property type="match status" value="1"/>
</dbReference>
<evidence type="ECO:0000256" key="1">
    <source>
        <dbReference type="ARBA" id="ARBA00022729"/>
    </source>
</evidence>
<proteinExistence type="predicted"/>
<dbReference type="EMBL" id="CAFBOJ010000045">
    <property type="protein sequence ID" value="CAB4977553.1"/>
    <property type="molecule type" value="Genomic_DNA"/>
</dbReference>
<reference evidence="6" key="1">
    <citation type="submission" date="2020-05" db="EMBL/GenBank/DDBJ databases">
        <authorList>
            <person name="Chiriac C."/>
            <person name="Salcher M."/>
            <person name="Ghai R."/>
            <person name="Kavagutti S V."/>
        </authorList>
    </citation>
    <scope>NUCLEOTIDE SEQUENCE</scope>
</reference>
<dbReference type="InterPro" id="IPR028081">
    <property type="entry name" value="Leu-bd"/>
</dbReference>
<protein>
    <submittedName>
        <fullName evidence="6">Unannotated protein</fullName>
    </submittedName>
</protein>
<keyword evidence="1" id="KW-0732">Signal</keyword>
<organism evidence="6">
    <name type="scientific">freshwater metagenome</name>
    <dbReference type="NCBI Taxonomy" id="449393"/>
    <lineage>
        <taxon>unclassified sequences</taxon>
        <taxon>metagenomes</taxon>
        <taxon>ecological metagenomes</taxon>
    </lineage>
</organism>
<dbReference type="EMBL" id="CAEZWO010000001">
    <property type="protein sequence ID" value="CAB4648834.1"/>
    <property type="molecule type" value="Genomic_DNA"/>
</dbReference>
<evidence type="ECO:0000313" key="5">
    <source>
        <dbReference type="EMBL" id="CAB4770643.1"/>
    </source>
</evidence>
<evidence type="ECO:0000313" key="10">
    <source>
        <dbReference type="EMBL" id="CAB5052337.1"/>
    </source>
</evidence>
<evidence type="ECO:0000313" key="3">
    <source>
        <dbReference type="EMBL" id="CAB4648834.1"/>
    </source>
</evidence>
<dbReference type="EMBL" id="CAFBRB010000084">
    <property type="protein sequence ID" value="CAB5075790.1"/>
    <property type="molecule type" value="Genomic_DNA"/>
</dbReference>
<dbReference type="AlphaFoldDB" id="A0A6J6Z908"/>
<feature type="domain" description="Leucine-binding protein" evidence="2">
    <location>
        <begin position="41"/>
        <end position="404"/>
    </location>
</feature>
<evidence type="ECO:0000313" key="11">
    <source>
        <dbReference type="EMBL" id="CAB5075790.1"/>
    </source>
</evidence>
<dbReference type="EMBL" id="CAEZZR010000037">
    <property type="protein sequence ID" value="CAB4770643.1"/>
    <property type="molecule type" value="Genomic_DNA"/>
</dbReference>
<dbReference type="SUPFAM" id="SSF53822">
    <property type="entry name" value="Periplasmic binding protein-like I"/>
    <property type="match status" value="1"/>
</dbReference>
<dbReference type="CDD" id="cd06342">
    <property type="entry name" value="PBP1_ABC_LIVBP-like"/>
    <property type="match status" value="1"/>
</dbReference>
<dbReference type="EMBL" id="CAEZYB010000003">
    <property type="protein sequence ID" value="CAB4693880.1"/>
    <property type="molecule type" value="Genomic_DNA"/>
</dbReference>
<name>A0A6J6Z908_9ZZZZ</name>
<dbReference type="EMBL" id="CAFABI010000002">
    <property type="protein sequence ID" value="CAB4818260.1"/>
    <property type="molecule type" value="Genomic_DNA"/>
</dbReference>